<dbReference type="InterPro" id="IPR042100">
    <property type="entry name" value="Bug_dom1"/>
</dbReference>
<dbReference type="OrthoDB" id="8970543at2"/>
<organism evidence="2 3">
    <name type="scientific">Dankookia rubra</name>
    <dbReference type="NCBI Taxonomy" id="1442381"/>
    <lineage>
        <taxon>Bacteria</taxon>
        <taxon>Pseudomonadati</taxon>
        <taxon>Pseudomonadota</taxon>
        <taxon>Alphaproteobacteria</taxon>
        <taxon>Acetobacterales</taxon>
        <taxon>Roseomonadaceae</taxon>
        <taxon>Dankookia</taxon>
    </lineage>
</organism>
<keyword evidence="3" id="KW-1185">Reference proteome</keyword>
<name>A0A4R5Q670_9PROT</name>
<evidence type="ECO:0000313" key="3">
    <source>
        <dbReference type="Proteomes" id="UP000295096"/>
    </source>
</evidence>
<comment type="caution">
    <text evidence="2">The sequence shown here is derived from an EMBL/GenBank/DDBJ whole genome shotgun (WGS) entry which is preliminary data.</text>
</comment>
<dbReference type="Proteomes" id="UP000295096">
    <property type="component" value="Unassembled WGS sequence"/>
</dbReference>
<gene>
    <name evidence="2" type="ORF">E2C06_32970</name>
</gene>
<dbReference type="Gene3D" id="3.40.190.10">
    <property type="entry name" value="Periplasmic binding protein-like II"/>
    <property type="match status" value="1"/>
</dbReference>
<evidence type="ECO:0000256" key="1">
    <source>
        <dbReference type="ARBA" id="ARBA00006987"/>
    </source>
</evidence>
<reference evidence="2 3" key="1">
    <citation type="journal article" date="2016" name="J. Microbiol.">
        <title>Dankookia rubra gen. nov., sp. nov., an alphaproteobacterium isolated from sediment of a shallow stream.</title>
        <authorList>
            <person name="Kim W.H."/>
            <person name="Kim D.H."/>
            <person name="Kang K."/>
            <person name="Ahn T.Y."/>
        </authorList>
    </citation>
    <scope>NUCLEOTIDE SEQUENCE [LARGE SCALE GENOMIC DNA]</scope>
    <source>
        <strain evidence="2 3">JCM30602</strain>
    </source>
</reference>
<comment type="similarity">
    <text evidence="1">Belongs to the UPF0065 (bug) family.</text>
</comment>
<dbReference type="PANTHER" id="PTHR42928">
    <property type="entry name" value="TRICARBOXYLATE-BINDING PROTEIN"/>
    <property type="match status" value="1"/>
</dbReference>
<proteinExistence type="inferred from homology"/>
<dbReference type="CDD" id="cd07012">
    <property type="entry name" value="PBP2_Bug_TTT"/>
    <property type="match status" value="1"/>
</dbReference>
<evidence type="ECO:0000313" key="2">
    <source>
        <dbReference type="EMBL" id="TDH58364.1"/>
    </source>
</evidence>
<sequence length="302" mass="32051">MRLDAGAGRASRPCPGTISDTLSAGGGSDIIGRLIQPVLAETLGQQLLIRNVGGAAGTIGTAEVVRGRPDGQTLLLTSPNPIALIPSYRPSTPYRAEQLVPICMVANAPSVMMTPQTSGIRTMADLIARARAMPGGVPVVSTPGGQGHLALSAIERQERVQFNHIPFRGSGDAVLAMQQGTVVLMIAEANLVKQYGLHPIGVLAEQRPRDMPNAQTTREQGFDLSFGLWTGIFAPAGTPEPVLVRLETACQHTMTVPMVAEGMTRVGHAIEFRGRAAFTEFVRNEVTTYVRLLDDAGIRANN</sequence>
<dbReference type="PANTHER" id="PTHR42928:SF5">
    <property type="entry name" value="BLR1237 PROTEIN"/>
    <property type="match status" value="1"/>
</dbReference>
<dbReference type="Pfam" id="PF03401">
    <property type="entry name" value="TctC"/>
    <property type="match status" value="1"/>
</dbReference>
<dbReference type="SUPFAM" id="SSF53850">
    <property type="entry name" value="Periplasmic binding protein-like II"/>
    <property type="match status" value="1"/>
</dbReference>
<dbReference type="Gene3D" id="3.40.190.150">
    <property type="entry name" value="Bordetella uptake gene, domain 1"/>
    <property type="match status" value="1"/>
</dbReference>
<dbReference type="InterPro" id="IPR005064">
    <property type="entry name" value="BUG"/>
</dbReference>
<protein>
    <submittedName>
        <fullName evidence="2">Tripartite tricarboxylate transporter substrate binding protein</fullName>
    </submittedName>
</protein>
<dbReference type="EMBL" id="SMSJ01000127">
    <property type="protein sequence ID" value="TDH58364.1"/>
    <property type="molecule type" value="Genomic_DNA"/>
</dbReference>
<accession>A0A4R5Q670</accession>
<dbReference type="PIRSF" id="PIRSF017082">
    <property type="entry name" value="YflP"/>
    <property type="match status" value="1"/>
</dbReference>
<dbReference type="AlphaFoldDB" id="A0A4R5Q670"/>